<dbReference type="PRINTS" id="PR00081">
    <property type="entry name" value="GDHRDH"/>
</dbReference>
<gene>
    <name evidence="3" type="ORF">IV59_GL000848</name>
</gene>
<comment type="similarity">
    <text evidence="1">Belongs to the short-chain dehydrogenases/reductases (SDR) family.</text>
</comment>
<evidence type="ECO:0000256" key="1">
    <source>
        <dbReference type="ARBA" id="ARBA00006484"/>
    </source>
</evidence>
<dbReference type="PROSITE" id="PS00061">
    <property type="entry name" value="ADH_SHORT"/>
    <property type="match status" value="1"/>
</dbReference>
<dbReference type="PANTHER" id="PTHR42760">
    <property type="entry name" value="SHORT-CHAIN DEHYDROGENASES/REDUCTASES FAMILY MEMBER"/>
    <property type="match status" value="1"/>
</dbReference>
<dbReference type="NCBIfam" id="NF005559">
    <property type="entry name" value="PRK07231.1"/>
    <property type="match status" value="1"/>
</dbReference>
<protein>
    <recommendedName>
        <fullName evidence="5">2-deoxy-D-gluconate 3-dehydrogenase</fullName>
    </recommendedName>
</protein>
<dbReference type="InterPro" id="IPR036291">
    <property type="entry name" value="NAD(P)-bd_dom_sf"/>
</dbReference>
<evidence type="ECO:0000313" key="4">
    <source>
        <dbReference type="Proteomes" id="UP000051884"/>
    </source>
</evidence>
<dbReference type="InterPro" id="IPR002347">
    <property type="entry name" value="SDR_fam"/>
</dbReference>
<sequence length="263" mass="28556">MMDKVQSQNFSLNWFSLKDKVALVTGGASGIGQSYSIALAQAGADVFSVSASQRGWEKTKQAVEQTGRKIEFLQLDITDPKAAAQIVTEVINRFGRIDILVNNAGMQHRDNLVDFPIDAWQKLFSLNVDALFYLSQAVGQVMVKQHSGKIINIASLASFVAAKGIVAYTASKHAVVGITKALATELGEDNIQVNAIAPGYIKTPLSQAVRDDPVRMKEIMDHLPDKRFADPVELSGTLIYLASHASDYVNGQTMVVDGGYLVR</sequence>
<evidence type="ECO:0000313" key="3">
    <source>
        <dbReference type="EMBL" id="KRO11096.1"/>
    </source>
</evidence>
<evidence type="ECO:0000256" key="2">
    <source>
        <dbReference type="ARBA" id="ARBA00023002"/>
    </source>
</evidence>
<organism evidence="3 4">
    <name type="scientific">Paucilactobacillus hokkaidonensis</name>
    <dbReference type="NCBI Taxonomy" id="1193095"/>
    <lineage>
        <taxon>Bacteria</taxon>
        <taxon>Bacillati</taxon>
        <taxon>Bacillota</taxon>
        <taxon>Bacilli</taxon>
        <taxon>Lactobacillales</taxon>
        <taxon>Lactobacillaceae</taxon>
        <taxon>Paucilactobacillus</taxon>
    </lineage>
</organism>
<keyword evidence="4" id="KW-1185">Reference proteome</keyword>
<dbReference type="InterPro" id="IPR020904">
    <property type="entry name" value="Sc_DH/Rdtase_CS"/>
</dbReference>
<dbReference type="PANTHER" id="PTHR42760:SF5">
    <property type="entry name" value="2-DEHYDRO-3-DEOXY-D-GLUCONATE 5-DEHYDROGENASE"/>
    <property type="match status" value="1"/>
</dbReference>
<dbReference type="PRINTS" id="PR00080">
    <property type="entry name" value="SDRFAMILY"/>
</dbReference>
<dbReference type="Gene3D" id="3.40.50.720">
    <property type="entry name" value="NAD(P)-binding Rossmann-like Domain"/>
    <property type="match status" value="1"/>
</dbReference>
<dbReference type="EMBL" id="JQCH01000002">
    <property type="protein sequence ID" value="KRO11096.1"/>
    <property type="molecule type" value="Genomic_DNA"/>
</dbReference>
<reference evidence="3 4" key="1">
    <citation type="journal article" date="2015" name="Genome Announc.">
        <title>Expanding the biotechnology potential of lactobacilli through comparative genomics of 213 strains and associated genera.</title>
        <authorList>
            <person name="Sun Z."/>
            <person name="Harris H.M."/>
            <person name="McCann A."/>
            <person name="Guo C."/>
            <person name="Argimon S."/>
            <person name="Zhang W."/>
            <person name="Yang X."/>
            <person name="Jeffery I.B."/>
            <person name="Cooney J.C."/>
            <person name="Kagawa T.F."/>
            <person name="Liu W."/>
            <person name="Song Y."/>
            <person name="Salvetti E."/>
            <person name="Wrobel A."/>
            <person name="Rasinkangas P."/>
            <person name="Parkhill J."/>
            <person name="Rea M.C."/>
            <person name="O'Sullivan O."/>
            <person name="Ritari J."/>
            <person name="Douillard F.P."/>
            <person name="Paul Ross R."/>
            <person name="Yang R."/>
            <person name="Briner A.E."/>
            <person name="Felis G.E."/>
            <person name="de Vos W.M."/>
            <person name="Barrangou R."/>
            <person name="Klaenhammer T.R."/>
            <person name="Caufield P.W."/>
            <person name="Cui Y."/>
            <person name="Zhang H."/>
            <person name="O'Toole P.W."/>
        </authorList>
    </citation>
    <scope>NUCLEOTIDE SEQUENCE [LARGE SCALE GENOMIC DNA]</scope>
    <source>
        <strain evidence="3 4">DSM 26202</strain>
    </source>
</reference>
<evidence type="ECO:0008006" key="5">
    <source>
        <dbReference type="Google" id="ProtNLM"/>
    </source>
</evidence>
<name>A0ABR5QA10_9LACO</name>
<dbReference type="Pfam" id="PF13561">
    <property type="entry name" value="adh_short_C2"/>
    <property type="match status" value="1"/>
</dbReference>
<accession>A0ABR5QA10</accession>
<proteinExistence type="inferred from homology"/>
<dbReference type="Proteomes" id="UP000051884">
    <property type="component" value="Unassembled WGS sequence"/>
</dbReference>
<comment type="caution">
    <text evidence="3">The sequence shown here is derived from an EMBL/GenBank/DDBJ whole genome shotgun (WGS) entry which is preliminary data.</text>
</comment>
<dbReference type="SUPFAM" id="SSF51735">
    <property type="entry name" value="NAD(P)-binding Rossmann-fold domains"/>
    <property type="match status" value="1"/>
</dbReference>
<keyword evidence="2" id="KW-0560">Oxidoreductase</keyword>